<keyword evidence="1" id="KW-1133">Transmembrane helix</keyword>
<feature type="transmembrane region" description="Helical" evidence="1">
    <location>
        <begin position="6"/>
        <end position="22"/>
    </location>
</feature>
<dbReference type="EMBL" id="CP001337">
    <property type="protein sequence ID" value="ACL23246.1"/>
    <property type="molecule type" value="Genomic_DNA"/>
</dbReference>
<keyword evidence="1" id="KW-0472">Membrane</keyword>
<keyword evidence="4" id="KW-1185">Reference proteome</keyword>
<dbReference type="eggNOG" id="COG5426">
    <property type="taxonomic scope" value="Bacteria"/>
</dbReference>
<dbReference type="SUPFAM" id="SSF52317">
    <property type="entry name" value="Class I glutamine amidotransferase-like"/>
    <property type="match status" value="1"/>
</dbReference>
<dbReference type="SMART" id="SM00327">
    <property type="entry name" value="VWA"/>
    <property type="match status" value="1"/>
</dbReference>
<dbReference type="SUPFAM" id="SSF53300">
    <property type="entry name" value="vWA-like"/>
    <property type="match status" value="2"/>
</dbReference>
<evidence type="ECO:0000259" key="2">
    <source>
        <dbReference type="PROSITE" id="PS50234"/>
    </source>
</evidence>
<protein>
    <submittedName>
        <fullName evidence="3">von Willebrand factor type A</fullName>
    </submittedName>
</protein>
<dbReference type="HOGENOM" id="CLU_007196_0_0_0"/>
<dbReference type="InterPro" id="IPR013783">
    <property type="entry name" value="Ig-like_fold"/>
</dbReference>
<dbReference type="AlphaFoldDB" id="B8G2U2"/>
<dbReference type="InterPro" id="IPR010768">
    <property type="entry name" value="GATase1-like"/>
</dbReference>
<feature type="domain" description="VWFA" evidence="2">
    <location>
        <begin position="396"/>
        <end position="573"/>
    </location>
</feature>
<dbReference type="KEGG" id="cag:Cagg_0300"/>
<organism evidence="3 4">
    <name type="scientific">Chloroflexus aggregans (strain MD-66 / DSM 9485)</name>
    <dbReference type="NCBI Taxonomy" id="326427"/>
    <lineage>
        <taxon>Bacteria</taxon>
        <taxon>Bacillati</taxon>
        <taxon>Chloroflexota</taxon>
        <taxon>Chloroflexia</taxon>
        <taxon>Chloroflexales</taxon>
        <taxon>Chloroflexineae</taxon>
        <taxon>Chloroflexaceae</taxon>
        <taxon>Chloroflexus</taxon>
    </lineage>
</organism>
<dbReference type="InterPro" id="IPR002035">
    <property type="entry name" value="VWF_A"/>
</dbReference>
<evidence type="ECO:0000313" key="3">
    <source>
        <dbReference type="EMBL" id="ACL23246.1"/>
    </source>
</evidence>
<dbReference type="Proteomes" id="UP000002508">
    <property type="component" value="Chromosome"/>
</dbReference>
<dbReference type="RefSeq" id="WP_012615612.1">
    <property type="nucleotide sequence ID" value="NC_011831.1"/>
</dbReference>
<dbReference type="Gene3D" id="2.60.40.10">
    <property type="entry name" value="Immunoglobulins"/>
    <property type="match status" value="1"/>
</dbReference>
<gene>
    <name evidence="3" type="ordered locus">Cagg_0300</name>
</gene>
<sequence length="842" mass="90129">MIWQAPHMFWLLLALPALVLIWRRAGRRLPWKVVVLRLTILTLLIGALANPVRQQADTPATGPLLVIYDQSDSLTPAGQAAIRAEAEAIAAAAAPQTRLLAFGANVVAGNERLPDGTGSDLAHALRTARRLLPSGGRVILIGDGHNTGGDVLAEAQRAAAAGIRIDVRFIAAPPTPEVAVTRLDAPALVRSGEPFDITVTTTYQPTDDPTPIAADLRIWIDEQLLGEESVVIPPGQSQFTITYTAEQPGLLSLRTEIIPTGNDTFAANNVAAATALVMPPPRILLVEGLRDNGTILGAALTQAGMEVERVSVSAVPGVLNRLAMYDGIVLVDVSANQLSFEQMTALREVVRSEGKGLTVIGGNQSFTLGGYARTPLAEALPLLMEPPPRPQRAPISLLLIIDRSASMSASFGVSKFDLAKEAAILALTALQAGDRIGVLAFDTDTIWVIPFQAVGEGAAVAELQTRIATMAIGGGTNIERALAVGLPALAAEPHSVRHAVLLTDGRSYSNNYPRYQQLVETARAAQITLSTIAIGTDADTDLLEQLARWGNGRYYFVPDAADLPRITLQESEIAGSELTVEQPSPVRLNQPHPLVRNFDPSTLPLLDGYIALQSRPEATVVLSSPADDPLLAVWQYGLGRSVAWTASAAAPWATRWPGWSEYDRFWNQVVQYTIPTPDSGPLQVWVEPLSRGVRLMVDAQTIGGAPIDLAQVNAQITFPDQNSQRISLLQIGPGRYSRDVALGEVGPYRVVVTLFADGQTLQRSIGYVQAPPTEYAIHDPAQGAERLRQIAAITGGSTEVVVVDEASVAMPASPQELWPWLAALALALWVGEIALRRNQLYE</sequence>
<dbReference type="OrthoDB" id="9781333at2"/>
<dbReference type="Pfam" id="PF13768">
    <property type="entry name" value="VWA_3"/>
    <property type="match status" value="1"/>
</dbReference>
<accession>B8G2U2</accession>
<dbReference type="PANTHER" id="PTHR37947:SF2">
    <property type="entry name" value="VON WILLEBRAND FACTOR TYPE A"/>
    <property type="match status" value="1"/>
</dbReference>
<dbReference type="CDD" id="cd00198">
    <property type="entry name" value="vWFA"/>
    <property type="match status" value="1"/>
</dbReference>
<dbReference type="Gene3D" id="3.40.50.880">
    <property type="match status" value="2"/>
</dbReference>
<dbReference type="eggNOG" id="COG2304">
    <property type="taxonomic scope" value="Bacteria"/>
</dbReference>
<proteinExistence type="predicted"/>
<dbReference type="InterPro" id="IPR029062">
    <property type="entry name" value="Class_I_gatase-like"/>
</dbReference>
<name>B8G2U2_CHLAD</name>
<dbReference type="PANTHER" id="PTHR37947">
    <property type="entry name" value="BLL2462 PROTEIN"/>
    <property type="match status" value="1"/>
</dbReference>
<keyword evidence="1" id="KW-0812">Transmembrane</keyword>
<dbReference type="PROSITE" id="PS50234">
    <property type="entry name" value="VWFA"/>
    <property type="match status" value="1"/>
</dbReference>
<dbReference type="InterPro" id="IPR036465">
    <property type="entry name" value="vWFA_dom_sf"/>
</dbReference>
<dbReference type="STRING" id="326427.Cagg_0300"/>
<dbReference type="Pfam" id="PF07090">
    <property type="entry name" value="GATase1_like"/>
    <property type="match status" value="1"/>
</dbReference>
<reference evidence="3" key="1">
    <citation type="submission" date="2008-12" db="EMBL/GenBank/DDBJ databases">
        <title>Complete sequence of Chloroflexus aggregans DSM 9485.</title>
        <authorList>
            <consortium name="US DOE Joint Genome Institute"/>
            <person name="Lucas S."/>
            <person name="Copeland A."/>
            <person name="Lapidus A."/>
            <person name="Glavina del Rio T."/>
            <person name="Dalin E."/>
            <person name="Tice H."/>
            <person name="Pitluck S."/>
            <person name="Foster B."/>
            <person name="Larimer F."/>
            <person name="Land M."/>
            <person name="Hauser L."/>
            <person name="Kyrpides N."/>
            <person name="Mikhailova N."/>
            <person name="Bryant D."/>
            <person name="Richardson P."/>
        </authorList>
    </citation>
    <scope>NUCLEOTIDE SEQUENCE</scope>
    <source>
        <strain evidence="3">DSM 9485</strain>
    </source>
</reference>
<evidence type="ECO:0000313" key="4">
    <source>
        <dbReference type="Proteomes" id="UP000002508"/>
    </source>
</evidence>
<evidence type="ECO:0000256" key="1">
    <source>
        <dbReference type="SAM" id="Phobius"/>
    </source>
</evidence>
<feature type="transmembrane region" description="Helical" evidence="1">
    <location>
        <begin position="34"/>
        <end position="52"/>
    </location>
</feature>